<feature type="region of interest" description="Disordered" evidence="1">
    <location>
        <begin position="471"/>
        <end position="501"/>
    </location>
</feature>
<reference evidence="2 3" key="1">
    <citation type="journal article" date="2020" name="ISME J.">
        <title>Uncovering the hidden diversity of litter-decomposition mechanisms in mushroom-forming fungi.</title>
        <authorList>
            <person name="Floudas D."/>
            <person name="Bentzer J."/>
            <person name="Ahren D."/>
            <person name="Johansson T."/>
            <person name="Persson P."/>
            <person name="Tunlid A."/>
        </authorList>
    </citation>
    <scope>NUCLEOTIDE SEQUENCE [LARGE SCALE GENOMIC DNA]</scope>
    <source>
        <strain evidence="2 3">CBS 406.79</strain>
    </source>
</reference>
<comment type="caution">
    <text evidence="2">The sequence shown here is derived from an EMBL/GenBank/DDBJ whole genome shotgun (WGS) entry which is preliminary data.</text>
</comment>
<evidence type="ECO:0000313" key="2">
    <source>
        <dbReference type="EMBL" id="KAF5334147.1"/>
    </source>
</evidence>
<proteinExistence type="predicted"/>
<dbReference type="EMBL" id="JAACJN010000734">
    <property type="protein sequence ID" value="KAF5334147.1"/>
    <property type="molecule type" value="Genomic_DNA"/>
</dbReference>
<accession>A0A8H5C541</accession>
<organism evidence="2 3">
    <name type="scientific">Collybiopsis confluens</name>
    <dbReference type="NCBI Taxonomy" id="2823264"/>
    <lineage>
        <taxon>Eukaryota</taxon>
        <taxon>Fungi</taxon>
        <taxon>Dikarya</taxon>
        <taxon>Basidiomycota</taxon>
        <taxon>Agaricomycotina</taxon>
        <taxon>Agaricomycetes</taxon>
        <taxon>Agaricomycetidae</taxon>
        <taxon>Agaricales</taxon>
        <taxon>Marasmiineae</taxon>
        <taxon>Omphalotaceae</taxon>
        <taxon>Collybiopsis</taxon>
    </lineage>
</organism>
<name>A0A8H5C541_9AGAR</name>
<feature type="compositionally biased region" description="Basic and acidic residues" evidence="1">
    <location>
        <begin position="471"/>
        <end position="484"/>
    </location>
</feature>
<keyword evidence="3" id="KW-1185">Reference proteome</keyword>
<evidence type="ECO:0000256" key="1">
    <source>
        <dbReference type="SAM" id="MobiDB-lite"/>
    </source>
</evidence>
<gene>
    <name evidence="2" type="ORF">D9757_015416</name>
</gene>
<evidence type="ECO:0000313" key="3">
    <source>
        <dbReference type="Proteomes" id="UP000518752"/>
    </source>
</evidence>
<dbReference type="Proteomes" id="UP000518752">
    <property type="component" value="Unassembled WGS sequence"/>
</dbReference>
<feature type="region of interest" description="Disordered" evidence="1">
    <location>
        <begin position="1"/>
        <end position="21"/>
    </location>
</feature>
<sequence length="501" mass="56556">MPPVRSQLRTRSNPTDTTDDDASLPLFVGLDGIENLATIIPGLITPKKDFDFSPMAKYNGILLQLANIPTPLPLESFRVAHTMKDARSTAQKVLKRYNSEVLEYVSPHPFQFFEEQRSSYLGVQKSSRKKYQDFMEAVGAERESVFADVLPNPYSTRVFDVNGVKLLSSFQYAAPEDLIAKNRGVFSTTGVRELVTEQPGLLDASPGHNHMIPKRFLHQALHGTQSLLSVVPLERPDSGDRRHGAVDRSLQRSHYNVHRGWKGEGELRPERCGVLHCVGCWPQVGHPNHVMTPSASFSANSTAGNAHERYYEETAALNAWLDELFKHEFPKHHAKFKKAHAAGRWSEVDPGPHLGRVIVWKLQSKDHIDDADACPTITYVLGGNYSGGYMDLKDIRTRFLYPPGSVIMGFYGYLWHRVTDYVDQPCEPTEEAIKFSVTPGRVATVNYFPTGSFKQLHDKTADWGRRTDWGRRLDPEEVHSEDKSVKRKKGRGGVKHRRQKT</sequence>
<feature type="compositionally biased region" description="Polar residues" evidence="1">
    <location>
        <begin position="7"/>
        <end position="16"/>
    </location>
</feature>
<dbReference type="AlphaFoldDB" id="A0A8H5C541"/>
<dbReference type="OrthoDB" id="2658103at2759"/>
<protein>
    <submittedName>
        <fullName evidence="2">Uncharacterized protein</fullName>
    </submittedName>
</protein>
<feature type="compositionally biased region" description="Basic residues" evidence="1">
    <location>
        <begin position="485"/>
        <end position="501"/>
    </location>
</feature>